<evidence type="ECO:0000313" key="3">
    <source>
        <dbReference type="EMBL" id="CAL1392112.1"/>
    </source>
</evidence>
<dbReference type="Proteomes" id="UP001497516">
    <property type="component" value="Chromosome 1"/>
</dbReference>
<dbReference type="Proteomes" id="UP001497516">
    <property type="component" value="Chromosome 6"/>
</dbReference>
<accession>A0AAV2F2A2</accession>
<protein>
    <submittedName>
        <fullName evidence="3">Uncharacterized protein</fullName>
    </submittedName>
</protein>
<evidence type="ECO:0000256" key="1">
    <source>
        <dbReference type="SAM" id="MobiDB-lite"/>
    </source>
</evidence>
<name>A0AAV2F2A2_9ROSI</name>
<dbReference type="EMBL" id="OZ034813">
    <property type="protein sequence ID" value="CAL1357775.1"/>
    <property type="molecule type" value="Genomic_DNA"/>
</dbReference>
<organism evidence="3 4">
    <name type="scientific">Linum trigynum</name>
    <dbReference type="NCBI Taxonomy" id="586398"/>
    <lineage>
        <taxon>Eukaryota</taxon>
        <taxon>Viridiplantae</taxon>
        <taxon>Streptophyta</taxon>
        <taxon>Embryophyta</taxon>
        <taxon>Tracheophyta</taxon>
        <taxon>Spermatophyta</taxon>
        <taxon>Magnoliopsida</taxon>
        <taxon>eudicotyledons</taxon>
        <taxon>Gunneridae</taxon>
        <taxon>Pentapetalae</taxon>
        <taxon>rosids</taxon>
        <taxon>fabids</taxon>
        <taxon>Malpighiales</taxon>
        <taxon>Linaceae</taxon>
        <taxon>Linum</taxon>
    </lineage>
</organism>
<proteinExistence type="predicted"/>
<sequence length="104" mass="11752">MDSRGRCRGEAAVTGEGRRETSPAGRCARRQERGTSRRRRRRLWRRATGEWRRAMANGDDVERWRTATASSDGERRRRRATGNGGCGGGSCFSFVSGCLREEEE</sequence>
<dbReference type="AlphaFoldDB" id="A0AAV2F2A2"/>
<reference evidence="3 4" key="1">
    <citation type="submission" date="2024-04" db="EMBL/GenBank/DDBJ databases">
        <authorList>
            <person name="Fracassetti M."/>
        </authorList>
    </citation>
    <scope>NUCLEOTIDE SEQUENCE [LARGE SCALE GENOMIC DNA]</scope>
</reference>
<gene>
    <name evidence="3" type="ORF">LTRI10_LOCUS32782</name>
    <name evidence="2" type="ORF">LTRI10_LOCUS5381</name>
</gene>
<dbReference type="EMBL" id="OZ034819">
    <property type="protein sequence ID" value="CAL1392112.1"/>
    <property type="molecule type" value="Genomic_DNA"/>
</dbReference>
<feature type="region of interest" description="Disordered" evidence="1">
    <location>
        <begin position="1"/>
        <end position="41"/>
    </location>
</feature>
<keyword evidence="4" id="KW-1185">Reference proteome</keyword>
<evidence type="ECO:0000313" key="4">
    <source>
        <dbReference type="Proteomes" id="UP001497516"/>
    </source>
</evidence>
<feature type="region of interest" description="Disordered" evidence="1">
    <location>
        <begin position="63"/>
        <end position="89"/>
    </location>
</feature>
<evidence type="ECO:0000313" key="2">
    <source>
        <dbReference type="EMBL" id="CAL1357775.1"/>
    </source>
</evidence>